<feature type="transmembrane region" description="Helical" evidence="7">
    <location>
        <begin position="392"/>
        <end position="409"/>
    </location>
</feature>
<feature type="transmembrane region" description="Helical" evidence="7">
    <location>
        <begin position="469"/>
        <end position="494"/>
    </location>
</feature>
<dbReference type="GO" id="GO:0097272">
    <property type="term" value="P:ammonium homeostasis"/>
    <property type="evidence" value="ECO:0007669"/>
    <property type="project" value="TreeGrafter"/>
</dbReference>
<dbReference type="InterPro" id="IPR002229">
    <property type="entry name" value="RhesusRHD"/>
</dbReference>
<accession>D2V6P8</accession>
<name>D2V6P8_NAEGR</name>
<evidence type="ECO:0000256" key="3">
    <source>
        <dbReference type="ARBA" id="ARBA00022692"/>
    </source>
</evidence>
<evidence type="ECO:0000256" key="1">
    <source>
        <dbReference type="ARBA" id="ARBA00004141"/>
    </source>
</evidence>
<gene>
    <name evidence="9" type="ORF">NAEGRDRAFT_78812</name>
</gene>
<keyword evidence="4 7" id="KW-1133">Transmembrane helix</keyword>
<dbReference type="GeneID" id="8861669"/>
<dbReference type="PRINTS" id="PR00342">
    <property type="entry name" value="RHESUSRHD"/>
</dbReference>
<feature type="transmembrane region" description="Helical" evidence="7">
    <location>
        <begin position="133"/>
        <end position="151"/>
    </location>
</feature>
<comment type="subcellular location">
    <subcellularLocation>
        <location evidence="1">Membrane</location>
        <topology evidence="1">Multi-pass membrane protein</topology>
    </subcellularLocation>
</comment>
<reference evidence="9 10" key="1">
    <citation type="journal article" date="2010" name="Cell">
        <title>The genome of Naegleria gruberi illuminates early eukaryotic versatility.</title>
        <authorList>
            <person name="Fritz-Laylin L.K."/>
            <person name="Prochnik S.E."/>
            <person name="Ginger M.L."/>
            <person name="Dacks J.B."/>
            <person name="Carpenter M.L."/>
            <person name="Field M.C."/>
            <person name="Kuo A."/>
            <person name="Paredez A."/>
            <person name="Chapman J."/>
            <person name="Pham J."/>
            <person name="Shu S."/>
            <person name="Neupane R."/>
            <person name="Cipriano M."/>
            <person name="Mancuso J."/>
            <person name="Tu H."/>
            <person name="Salamov A."/>
            <person name="Lindquist E."/>
            <person name="Shapiro H."/>
            <person name="Lucas S."/>
            <person name="Grigoriev I.V."/>
            <person name="Cande W.Z."/>
            <person name="Fulton C."/>
            <person name="Rokhsar D.S."/>
            <person name="Dawson S.C."/>
        </authorList>
    </citation>
    <scope>NUCLEOTIDE SEQUENCE [LARGE SCALE GENOMIC DNA]</scope>
    <source>
        <strain evidence="9 10">NEG-M</strain>
    </source>
</reference>
<evidence type="ECO:0000256" key="7">
    <source>
        <dbReference type="SAM" id="Phobius"/>
    </source>
</evidence>
<proteinExistence type="inferred from homology"/>
<dbReference type="KEGG" id="ngr:NAEGRDRAFT_78812"/>
<evidence type="ECO:0000256" key="5">
    <source>
        <dbReference type="ARBA" id="ARBA00023136"/>
    </source>
</evidence>
<feature type="transmembrane region" description="Helical" evidence="7">
    <location>
        <begin position="305"/>
        <end position="324"/>
    </location>
</feature>
<dbReference type="GO" id="GO:0005886">
    <property type="term" value="C:plasma membrane"/>
    <property type="evidence" value="ECO:0007669"/>
    <property type="project" value="InterPro"/>
</dbReference>
<feature type="transmembrane region" description="Helical" evidence="7">
    <location>
        <begin position="430"/>
        <end position="449"/>
    </location>
</feature>
<feature type="transmembrane region" description="Helical" evidence="7">
    <location>
        <begin position="80"/>
        <end position="101"/>
    </location>
</feature>
<dbReference type="OrthoDB" id="534912at2759"/>
<feature type="transmembrane region" description="Helical" evidence="7">
    <location>
        <begin position="369"/>
        <end position="386"/>
    </location>
</feature>
<evidence type="ECO:0000259" key="8">
    <source>
        <dbReference type="Pfam" id="PF00909"/>
    </source>
</evidence>
<feature type="transmembrane region" description="Helical" evidence="7">
    <location>
        <begin position="237"/>
        <end position="254"/>
    </location>
</feature>
<dbReference type="SUPFAM" id="SSF111352">
    <property type="entry name" value="Ammonium transporter"/>
    <property type="match status" value="1"/>
</dbReference>
<protein>
    <submittedName>
        <fullName evidence="9">Rh-like glycoprotein</fullName>
    </submittedName>
</protein>
<evidence type="ECO:0000256" key="6">
    <source>
        <dbReference type="SAM" id="MobiDB-lite"/>
    </source>
</evidence>
<dbReference type="RefSeq" id="XP_002680360.1">
    <property type="nucleotide sequence ID" value="XM_002680314.1"/>
</dbReference>
<dbReference type="VEuPathDB" id="AmoebaDB:NAEGRDRAFT_78812"/>
<dbReference type="AlphaFoldDB" id="D2V6P8"/>
<dbReference type="Gene3D" id="1.10.3430.10">
    <property type="entry name" value="Ammonium transporter AmtB like domains"/>
    <property type="match status" value="1"/>
</dbReference>
<dbReference type="InParanoid" id="D2V6P8"/>
<dbReference type="Pfam" id="PF00909">
    <property type="entry name" value="Ammonium_transp"/>
    <property type="match status" value="1"/>
</dbReference>
<evidence type="ECO:0000313" key="9">
    <source>
        <dbReference type="EMBL" id="EFC47616.1"/>
    </source>
</evidence>
<dbReference type="GO" id="GO:0008519">
    <property type="term" value="F:ammonium channel activity"/>
    <property type="evidence" value="ECO:0007669"/>
    <property type="project" value="InterPro"/>
</dbReference>
<feature type="transmembrane region" description="Helical" evidence="7">
    <location>
        <begin position="211"/>
        <end position="230"/>
    </location>
</feature>
<evidence type="ECO:0000256" key="4">
    <source>
        <dbReference type="ARBA" id="ARBA00022989"/>
    </source>
</evidence>
<feature type="region of interest" description="Disordered" evidence="6">
    <location>
        <begin position="1"/>
        <end position="20"/>
    </location>
</feature>
<organism evidence="10">
    <name type="scientific">Naegleria gruberi</name>
    <name type="common">Amoeba</name>
    <dbReference type="NCBI Taxonomy" id="5762"/>
    <lineage>
        <taxon>Eukaryota</taxon>
        <taxon>Discoba</taxon>
        <taxon>Heterolobosea</taxon>
        <taxon>Tetramitia</taxon>
        <taxon>Eutetramitia</taxon>
        <taxon>Vahlkampfiidae</taxon>
        <taxon>Naegleria</taxon>
    </lineage>
</organism>
<dbReference type="EMBL" id="GG738854">
    <property type="protein sequence ID" value="EFC47616.1"/>
    <property type="molecule type" value="Genomic_DNA"/>
</dbReference>
<dbReference type="InterPro" id="IPR024041">
    <property type="entry name" value="NH4_transpt_AmtB-like_dom"/>
</dbReference>
<dbReference type="eggNOG" id="KOG3796">
    <property type="taxonomic scope" value="Eukaryota"/>
</dbReference>
<keyword evidence="3 7" id="KW-0812">Transmembrane</keyword>
<evidence type="ECO:0000313" key="10">
    <source>
        <dbReference type="Proteomes" id="UP000006671"/>
    </source>
</evidence>
<keyword evidence="5 7" id="KW-0472">Membrane</keyword>
<comment type="similarity">
    <text evidence="2">Belongs to the ammonium transporter (TC 2.A.49) family. Rh subfamily.</text>
</comment>
<feature type="transmembrane region" description="Helical" evidence="7">
    <location>
        <begin position="336"/>
        <end position="357"/>
    </location>
</feature>
<dbReference type="Proteomes" id="UP000006671">
    <property type="component" value="Unassembled WGS sequence"/>
</dbReference>
<dbReference type="PANTHER" id="PTHR11730:SF60">
    <property type="entry name" value="RH50, ISOFORM D"/>
    <property type="match status" value="1"/>
</dbReference>
<keyword evidence="10" id="KW-1185">Reference proteome</keyword>
<dbReference type="InterPro" id="IPR029020">
    <property type="entry name" value="Ammonium/urea_transptr"/>
</dbReference>
<feature type="region of interest" description="Disordered" evidence="6">
    <location>
        <begin position="47"/>
        <end position="72"/>
    </location>
</feature>
<sequence length="542" mass="59662">MLHHHESQTHMINHDNPVVNSSSLDLEASENVVRASTSIDNGLGQQEQIEQQQQEQKNHHSTPSGGHGAAHHSHWGAENITFLVVVGVFQVIFLVLFWVFFDYEHSVTNSTETTLAHLNEEAHADVVHYYKPMLDVGIMVFVGFGFLMTFLRKYGYSAFGLNFFISAFIFQWGILNQAFWRAGVNKGFPITGDQIGVSNPRWMVHFELQDLVEGHFAAASFLVSFGVIIGKVTPLQLTIAGLIHTFFYALNYYIGTWVLKASDIGGSMFIHLFGAVFGLLCSFVLWNKKALKGHPLQSSRYTSDFFSLIGTIFLFLCWPSFNAALSPEGTTQYRAFINTILSLMGSAVASFFCSRLVRGGLFAMEDIQNGTLAGGVAIGAVADFVILPGGALTVGVVSGFISVFGFRFFTPNMRKYLKLHDTCGVFNLHCVPGFIGGVGAIIATGVAAAQRSSYGAVYDKMFANGTHQWGYQFATLAITIGIAIIGGVVAGLVIRWLFPEKSVFNDEAFWEVPEDSLEYESEEEEQAPKKVSTDIELKSVNV</sequence>
<evidence type="ECO:0000256" key="2">
    <source>
        <dbReference type="ARBA" id="ARBA00011036"/>
    </source>
</evidence>
<feature type="transmembrane region" description="Helical" evidence="7">
    <location>
        <begin position="266"/>
        <end position="285"/>
    </location>
</feature>
<feature type="domain" description="Ammonium transporter AmtB-like" evidence="8">
    <location>
        <begin position="125"/>
        <end position="495"/>
    </location>
</feature>
<dbReference type="PANTHER" id="PTHR11730">
    <property type="entry name" value="AMMONIUM TRANSPORTER"/>
    <property type="match status" value="1"/>
</dbReference>
<feature type="transmembrane region" description="Helical" evidence="7">
    <location>
        <begin position="158"/>
        <end position="175"/>
    </location>
</feature>